<evidence type="ECO:0000256" key="6">
    <source>
        <dbReference type="ARBA" id="ARBA00023180"/>
    </source>
</evidence>
<sequence length="486" mass="53784">MATSGKLGLLQQLRAWLFALVFLPATIVLVLLVMSSGVFPVGKNTSPLPQLPVEIMDGVTFAPVQTLHGWAQFSPFYPVRRYRVPPKGCSITQVNILKRHGARFPTLHSGERIKSAVDKLKSAKSYIREDLQFLKDYTYDLGFDDLVALGALQSYTAGQLAFTRYSHLLSGDATLPPFVRSTSSSRVIDSAHNWTSGFSFASQHRFNPVLSVIMSKDSANNTLAHSGCPLAGDGDEKSDAWVNIYATPIAKRFNSLALDMNSNLTAADVVDLISLCPFDSVAKQEPSQFCNIFEPEDFTNFEWGMNLDKYYGTGYGQPVGGRVEGVGYVNELIARLTNTPVRDNTQTNRTLDSDPATFPLDRSIFADFSHDNQMVAIYSALGLLNEKHEVLDETRVNPETEWDTSEVVSFSAEMVVERLSCAWDPPVAGYKPTEYVRIMINDALQPMSFCGADENGLCKLSKFVESQSYARNDGDGDFEKCFLTQT</sequence>
<evidence type="ECO:0000256" key="13">
    <source>
        <dbReference type="ARBA" id="ARBA00043788"/>
    </source>
</evidence>
<dbReference type="AlphaFoldDB" id="A0A8H7KGZ3"/>
<feature type="transmembrane region" description="Helical" evidence="18">
    <location>
        <begin position="15"/>
        <end position="39"/>
    </location>
</feature>
<dbReference type="PIRSF" id="PIRSF000894">
    <property type="entry name" value="Acid_phosphatase"/>
    <property type="match status" value="1"/>
</dbReference>
<comment type="catalytic activity">
    <reaction evidence="9">
        <text>1D-myo-inositol 1,2,5,6-tetrakisphosphate + H2O = 1D-myo-inositol 1,2,6-trisphosphate + phosphate</text>
        <dbReference type="Rhea" id="RHEA:77119"/>
        <dbReference type="ChEBI" id="CHEBI:15377"/>
        <dbReference type="ChEBI" id="CHEBI:43474"/>
        <dbReference type="ChEBI" id="CHEBI:195535"/>
        <dbReference type="ChEBI" id="CHEBI:195537"/>
    </reaction>
    <physiologicalReaction direction="left-to-right" evidence="9">
        <dbReference type="Rhea" id="RHEA:77120"/>
    </physiologicalReaction>
</comment>
<proteinExistence type="predicted"/>
<evidence type="ECO:0000256" key="17">
    <source>
        <dbReference type="PIRSR" id="PIRSR000894-2"/>
    </source>
</evidence>
<evidence type="ECO:0000256" key="12">
    <source>
        <dbReference type="ARBA" id="ARBA00043748"/>
    </source>
</evidence>
<feature type="disulfide bond" evidence="17">
    <location>
        <begin position="89"/>
        <end position="421"/>
    </location>
</feature>
<evidence type="ECO:0000256" key="16">
    <source>
        <dbReference type="PIRSR" id="PIRSR000894-1"/>
    </source>
</evidence>
<dbReference type="PROSITE" id="PS00616">
    <property type="entry name" value="HIS_ACID_PHOSPHAT_1"/>
    <property type="match status" value="1"/>
</dbReference>
<evidence type="ECO:0000256" key="1">
    <source>
        <dbReference type="ARBA" id="ARBA00004613"/>
    </source>
</evidence>
<dbReference type="InterPro" id="IPR033379">
    <property type="entry name" value="Acid_Pase_AS"/>
</dbReference>
<evidence type="ECO:0000256" key="15">
    <source>
        <dbReference type="ARBA" id="ARBA00044262"/>
    </source>
</evidence>
<keyword evidence="6" id="KW-0325">Glycoprotein</keyword>
<dbReference type="Gene3D" id="3.40.50.1240">
    <property type="entry name" value="Phosphoglycerate mutase-like"/>
    <property type="match status" value="1"/>
</dbReference>
<evidence type="ECO:0000256" key="18">
    <source>
        <dbReference type="SAM" id="Phobius"/>
    </source>
</evidence>
<comment type="catalytic activity">
    <reaction evidence="12">
        <text>1D-myo-inositol 1,2,4,5,6-pentakisphosphate + H2O = 1D-myo-inositol 1,2,5,6-tetrakisphosphate + phosphate</text>
        <dbReference type="Rhea" id="RHEA:77115"/>
        <dbReference type="ChEBI" id="CHEBI:15377"/>
        <dbReference type="ChEBI" id="CHEBI:43474"/>
        <dbReference type="ChEBI" id="CHEBI:57798"/>
        <dbReference type="ChEBI" id="CHEBI:195535"/>
    </reaction>
    <physiologicalReaction direction="left-to-right" evidence="12">
        <dbReference type="Rhea" id="RHEA:77116"/>
    </physiologicalReaction>
</comment>
<evidence type="ECO:0000256" key="4">
    <source>
        <dbReference type="ARBA" id="ARBA00022801"/>
    </source>
</evidence>
<dbReference type="Proteomes" id="UP000629468">
    <property type="component" value="Unassembled WGS sequence"/>
</dbReference>
<dbReference type="PANTHER" id="PTHR20963">
    <property type="entry name" value="MULTIPLE INOSITOL POLYPHOSPHATE PHOSPHATASE-RELATED"/>
    <property type="match status" value="1"/>
</dbReference>
<dbReference type="PANTHER" id="PTHR20963:SF24">
    <property type="entry name" value="3-PHYTASE B"/>
    <property type="match status" value="1"/>
</dbReference>
<feature type="disulfide bond" evidence="17">
    <location>
        <begin position="276"/>
        <end position="290"/>
    </location>
</feature>
<dbReference type="GO" id="GO:0005576">
    <property type="term" value="C:extracellular region"/>
    <property type="evidence" value="ECO:0007669"/>
    <property type="project" value="UniProtKB-SubCell"/>
</dbReference>
<evidence type="ECO:0000256" key="8">
    <source>
        <dbReference type="ARBA" id="ARBA00042300"/>
    </source>
</evidence>
<feature type="disulfide bond" evidence="17">
    <location>
        <begin position="450"/>
        <end position="458"/>
    </location>
</feature>
<name>A0A8H7KGZ3_AGABI</name>
<comment type="subcellular location">
    <subcellularLocation>
        <location evidence="1">Secreted</location>
    </subcellularLocation>
</comment>
<feature type="active site" description="Proton donor" evidence="16">
    <location>
        <position position="371"/>
    </location>
</feature>
<gene>
    <name evidence="19" type="ORF">Agabi119p4_4016</name>
</gene>
<keyword evidence="18" id="KW-0472">Membrane</keyword>
<dbReference type="InterPro" id="IPR000560">
    <property type="entry name" value="His_Pase_clade-2"/>
</dbReference>
<evidence type="ECO:0000313" key="20">
    <source>
        <dbReference type="Proteomes" id="UP000629468"/>
    </source>
</evidence>
<keyword evidence="4" id="KW-0378">Hydrolase</keyword>
<comment type="catalytic activity">
    <reaction evidence="11">
        <text>1D-myo-inositol 1,2,6-trisphosphate + H2O = 1D-myo-inositol 1,2-bisphosphate + phosphate</text>
        <dbReference type="Rhea" id="RHEA:77131"/>
        <dbReference type="ChEBI" id="CHEBI:15377"/>
        <dbReference type="ChEBI" id="CHEBI:43474"/>
        <dbReference type="ChEBI" id="CHEBI:195537"/>
        <dbReference type="ChEBI" id="CHEBI:195539"/>
    </reaction>
    <physiologicalReaction direction="left-to-right" evidence="11">
        <dbReference type="Rhea" id="RHEA:77132"/>
    </physiologicalReaction>
</comment>
<comment type="catalytic activity">
    <reaction evidence="10">
        <text>1D-myo-inositol 1,2-bisphosphate + H2O = 1D-myo-inositol 2-phosphate + phosphate</text>
        <dbReference type="Rhea" id="RHEA:77135"/>
        <dbReference type="ChEBI" id="CHEBI:15377"/>
        <dbReference type="ChEBI" id="CHEBI:43474"/>
        <dbReference type="ChEBI" id="CHEBI:84142"/>
        <dbReference type="ChEBI" id="CHEBI:195539"/>
    </reaction>
    <physiologicalReaction direction="left-to-right" evidence="10">
        <dbReference type="Rhea" id="RHEA:77136"/>
    </physiologicalReaction>
</comment>
<evidence type="ECO:0000313" key="19">
    <source>
        <dbReference type="EMBL" id="KAF7775623.1"/>
    </source>
</evidence>
<dbReference type="CDD" id="cd07061">
    <property type="entry name" value="HP_HAP_like"/>
    <property type="match status" value="1"/>
</dbReference>
<dbReference type="PROSITE" id="PS00778">
    <property type="entry name" value="HIS_ACID_PHOSPHAT_2"/>
    <property type="match status" value="1"/>
</dbReference>
<accession>A0A8H7KGZ3</accession>
<dbReference type="InterPro" id="IPR016274">
    <property type="entry name" value="Histidine_acid_Pase_euk"/>
</dbReference>
<evidence type="ECO:0000256" key="3">
    <source>
        <dbReference type="ARBA" id="ARBA00022525"/>
    </source>
</evidence>
<feature type="disulfide bond" evidence="17">
    <location>
        <begin position="228"/>
        <end position="481"/>
    </location>
</feature>
<comment type="caution">
    <text evidence="19">The sequence shown here is derived from an EMBL/GenBank/DDBJ whole genome shotgun (WGS) entry which is preliminary data.</text>
</comment>
<organism evidence="19 20">
    <name type="scientific">Agaricus bisporus var. burnettii</name>
    <dbReference type="NCBI Taxonomy" id="192524"/>
    <lineage>
        <taxon>Eukaryota</taxon>
        <taxon>Fungi</taxon>
        <taxon>Dikarya</taxon>
        <taxon>Basidiomycota</taxon>
        <taxon>Agaricomycotina</taxon>
        <taxon>Agaricomycetes</taxon>
        <taxon>Agaricomycetidae</taxon>
        <taxon>Agaricales</taxon>
        <taxon>Agaricineae</taxon>
        <taxon>Agaricaceae</taxon>
        <taxon>Agaricus</taxon>
    </lineage>
</organism>
<feature type="active site" description="Nucleophile" evidence="16">
    <location>
        <position position="100"/>
    </location>
</feature>
<comment type="catalytic activity">
    <reaction evidence="13">
        <text>1D-myo-inositol hexakisphosphate + H2O = 1D-myo-inositol 1,2,4,5,6-pentakisphosphate + phosphate</text>
        <dbReference type="Rhea" id="RHEA:16989"/>
        <dbReference type="ChEBI" id="CHEBI:15377"/>
        <dbReference type="ChEBI" id="CHEBI:43474"/>
        <dbReference type="ChEBI" id="CHEBI:57798"/>
        <dbReference type="ChEBI" id="CHEBI:58130"/>
        <dbReference type="EC" id="3.1.3.8"/>
    </reaction>
    <physiologicalReaction direction="left-to-right" evidence="13">
        <dbReference type="Rhea" id="RHEA:16990"/>
    </physiologicalReaction>
</comment>
<evidence type="ECO:0000256" key="11">
    <source>
        <dbReference type="ARBA" id="ARBA00043721"/>
    </source>
</evidence>
<evidence type="ECO:0000256" key="7">
    <source>
        <dbReference type="ARBA" id="ARBA00041857"/>
    </source>
</evidence>
<keyword evidence="5 17" id="KW-1015">Disulfide bond</keyword>
<evidence type="ECO:0000256" key="14">
    <source>
        <dbReference type="ARBA" id="ARBA00044106"/>
    </source>
</evidence>
<dbReference type="EMBL" id="JABXXO010000006">
    <property type="protein sequence ID" value="KAF7775623.1"/>
    <property type="molecule type" value="Genomic_DNA"/>
</dbReference>
<evidence type="ECO:0000256" key="2">
    <source>
        <dbReference type="ARBA" id="ARBA00011245"/>
    </source>
</evidence>
<keyword evidence="18" id="KW-1133">Transmembrane helix</keyword>
<dbReference type="GO" id="GO:0003993">
    <property type="term" value="F:acid phosphatase activity"/>
    <property type="evidence" value="ECO:0007669"/>
    <property type="project" value="TreeGrafter"/>
</dbReference>
<dbReference type="Pfam" id="PF00328">
    <property type="entry name" value="His_Phos_2"/>
    <property type="match status" value="1"/>
</dbReference>
<evidence type="ECO:0000256" key="9">
    <source>
        <dbReference type="ARBA" id="ARBA00043670"/>
    </source>
</evidence>
<evidence type="ECO:0000256" key="5">
    <source>
        <dbReference type="ARBA" id="ARBA00023157"/>
    </source>
</evidence>
<dbReference type="GO" id="GO:0016158">
    <property type="term" value="F:inositol hexakisphosphate 3-phosphatase activity"/>
    <property type="evidence" value="ECO:0007669"/>
    <property type="project" value="UniProtKB-EC"/>
</dbReference>
<dbReference type="InterPro" id="IPR029033">
    <property type="entry name" value="His_PPase_superfam"/>
</dbReference>
<protein>
    <recommendedName>
        <fullName evidence="14">Phytase A</fullName>
    </recommendedName>
    <alternativeName>
        <fullName evidence="15">Histidine acid phosphatase phyA</fullName>
    </alternativeName>
    <alternativeName>
        <fullName evidence="8">Myo-inositol hexakisphosphate phosphohydrolase A</fullName>
    </alternativeName>
    <alternativeName>
        <fullName evidence="7">Myo-inositol-hexaphosphate 3-phosphohydrolase A</fullName>
    </alternativeName>
</protein>
<comment type="subunit">
    <text evidence="2">Monomer.</text>
</comment>
<reference evidence="19 20" key="1">
    <citation type="journal article" name="Sci. Rep.">
        <title>Telomere-to-telomere assembled and centromere annotated genomes of the two main subspecies of the button mushroom Agaricus bisporus reveal especially polymorphic chromosome ends.</title>
        <authorList>
            <person name="Sonnenberg A.S.M."/>
            <person name="Sedaghat-Telgerd N."/>
            <person name="Lavrijssen B."/>
            <person name="Ohm R.A."/>
            <person name="Hendrickx P.M."/>
            <person name="Scholtmeijer K."/>
            <person name="Baars J.J.P."/>
            <person name="van Peer A."/>
        </authorList>
    </citation>
    <scope>NUCLEOTIDE SEQUENCE [LARGE SCALE GENOMIC DNA]</scope>
    <source>
        <strain evidence="19 20">H119_p4</strain>
    </source>
</reference>
<keyword evidence="3" id="KW-0964">Secreted</keyword>
<dbReference type="SUPFAM" id="SSF53254">
    <property type="entry name" value="Phosphoglycerate mutase-like"/>
    <property type="match status" value="1"/>
</dbReference>
<keyword evidence="18" id="KW-0812">Transmembrane</keyword>
<evidence type="ECO:0000256" key="10">
    <source>
        <dbReference type="ARBA" id="ARBA00043675"/>
    </source>
</evidence>